<reference evidence="2 4" key="2">
    <citation type="submission" date="2019-12" db="EMBL/GenBank/DDBJ databases">
        <title>Functional and genomic insights into the Sphingobium yanoikuyae YC-JY1, a bacterium efficiently degrading bisphenol A.</title>
        <authorList>
            <person name="Jia Y."/>
            <person name="Li X."/>
            <person name="Wang J."/>
            <person name="Eltoukhy A."/>
            <person name="Lamraoui I."/>
            <person name="Yan Y."/>
        </authorList>
    </citation>
    <scope>NUCLEOTIDE SEQUENCE [LARGE SCALE GENOMIC DNA]</scope>
    <source>
        <strain evidence="2 4">YC-JY1</strain>
    </source>
</reference>
<dbReference type="EMBL" id="CP020925">
    <property type="protein sequence ID" value="ATP19886.1"/>
    <property type="molecule type" value="Genomic_DNA"/>
</dbReference>
<sequence>MLFAAWRWYRGSFRRCAKAGAAHREVKIVDRPEPQAVMASTPVTPRANGNSTPPPSEFLIERLENLLADVETPDIAPLIEALMRRRAAIDEQRSKPPLADPSLYLLHQWGILSLRCFNSLRHICGHDPEADLLDYPKLSDAARVPIRKLLDSPNFHRASLMELALAADDYGHVLRERGGLFEPSAKDMEAARDARAARLHKDQQRWHMLSLLLHERDGERLSWTELALRHGRSARPLRIALQEHQKLMLFQASNALPPGRSRG</sequence>
<organism evidence="1 3">
    <name type="scientific">Sphingobium yanoikuyae</name>
    <name type="common">Sphingomonas yanoikuyae</name>
    <dbReference type="NCBI Taxonomy" id="13690"/>
    <lineage>
        <taxon>Bacteria</taxon>
        <taxon>Pseudomonadati</taxon>
        <taxon>Pseudomonadota</taxon>
        <taxon>Alphaproteobacteria</taxon>
        <taxon>Sphingomonadales</taxon>
        <taxon>Sphingomonadaceae</taxon>
        <taxon>Sphingobium</taxon>
    </lineage>
</organism>
<evidence type="ECO:0000313" key="3">
    <source>
        <dbReference type="Proteomes" id="UP000037029"/>
    </source>
</evidence>
<reference evidence="1 3" key="1">
    <citation type="submission" date="2017-04" db="EMBL/GenBank/DDBJ databases">
        <title>Characterization, genome and methylation analysis of a phthalic acid esters degrading strain Sphingobium yanoikuyae SHJ.</title>
        <authorList>
            <person name="Feng L."/>
        </authorList>
    </citation>
    <scope>NUCLEOTIDE SEQUENCE [LARGE SCALE GENOMIC DNA]</scope>
    <source>
        <strain evidence="1 3">SHJ</strain>
    </source>
</reference>
<proteinExistence type="predicted"/>
<dbReference type="AlphaFoldDB" id="A0A2D1R4V5"/>
<dbReference type="Proteomes" id="UP000037029">
    <property type="component" value="Chromosome"/>
</dbReference>
<evidence type="ECO:0000313" key="4">
    <source>
        <dbReference type="Proteomes" id="UP000464086"/>
    </source>
</evidence>
<evidence type="ECO:0000313" key="2">
    <source>
        <dbReference type="EMBL" id="QHD67003.1"/>
    </source>
</evidence>
<dbReference type="Proteomes" id="UP000464086">
    <property type="component" value="Chromosome"/>
</dbReference>
<name>A0A2D1R4V5_SPHYA</name>
<dbReference type="EMBL" id="CP047218">
    <property type="protein sequence ID" value="QHD67003.1"/>
    <property type="molecule type" value="Genomic_DNA"/>
</dbReference>
<evidence type="ECO:0000313" key="1">
    <source>
        <dbReference type="EMBL" id="ATP19886.1"/>
    </source>
</evidence>
<gene>
    <name evidence="1" type="ORF">BV87_16785</name>
    <name evidence="2" type="ORF">GS397_08015</name>
</gene>
<dbReference type="RefSeq" id="WP_037520622.1">
    <property type="nucleotide sequence ID" value="NZ_CP020925.1"/>
</dbReference>
<protein>
    <submittedName>
        <fullName evidence="1">Uncharacterized protein</fullName>
    </submittedName>
</protein>
<accession>A0A2D1R4V5</accession>